<reference evidence="3" key="1">
    <citation type="submission" date="2019-02" db="EMBL/GenBank/DDBJ databases">
        <authorList>
            <person name="Gruber-Vodicka R. H."/>
            <person name="Seah K. B. B."/>
        </authorList>
    </citation>
    <scope>NUCLEOTIDE SEQUENCE</scope>
    <source>
        <strain evidence="2">BECK_S312</strain>
        <strain evidence="3">BECK_S426</strain>
    </source>
</reference>
<feature type="transmembrane region" description="Helical" evidence="1">
    <location>
        <begin position="71"/>
        <end position="91"/>
    </location>
</feature>
<proteinExistence type="predicted"/>
<keyword evidence="1" id="KW-0472">Membrane</keyword>
<dbReference type="EMBL" id="CAADFM010000406">
    <property type="protein sequence ID" value="VFK24165.1"/>
    <property type="molecule type" value="Genomic_DNA"/>
</dbReference>
<organism evidence="3">
    <name type="scientific">Candidatus Kentrum sp. LPFa</name>
    <dbReference type="NCBI Taxonomy" id="2126335"/>
    <lineage>
        <taxon>Bacteria</taxon>
        <taxon>Pseudomonadati</taxon>
        <taxon>Pseudomonadota</taxon>
        <taxon>Gammaproteobacteria</taxon>
        <taxon>Candidatus Kentrum</taxon>
    </lineage>
</organism>
<name>A0A450Y2K5_9GAMM</name>
<evidence type="ECO:0000313" key="2">
    <source>
        <dbReference type="EMBL" id="VFK24165.1"/>
    </source>
</evidence>
<protein>
    <submittedName>
        <fullName evidence="3">Uncharacterized protein</fullName>
    </submittedName>
</protein>
<dbReference type="AlphaFoldDB" id="A0A450Y2K5"/>
<accession>A0A450Y2K5</accession>
<keyword evidence="1" id="KW-0812">Transmembrane</keyword>
<evidence type="ECO:0000256" key="1">
    <source>
        <dbReference type="SAM" id="Phobius"/>
    </source>
</evidence>
<keyword evidence="1" id="KW-1133">Transmembrane helix</keyword>
<evidence type="ECO:0000313" key="3">
    <source>
        <dbReference type="EMBL" id="VFK35754.1"/>
    </source>
</evidence>
<gene>
    <name evidence="2" type="ORF">BECKLPF1236A_GA0070988_104061</name>
    <name evidence="3" type="ORF">BECKLPF1236C_GA0070990_104172</name>
</gene>
<feature type="transmembrane region" description="Helical" evidence="1">
    <location>
        <begin position="31"/>
        <end position="51"/>
    </location>
</feature>
<sequence>MNKRALAVLLSFGVRKNLLVKLMSMRILINFHLWFPFLLVLSGLCLSLARWSGWLPFKIDVSDIGPMTAQAIMFSWIAVITISLLVARLAVWHWRKKTKSLSQHLA</sequence>
<dbReference type="EMBL" id="CAADFP010000417">
    <property type="protein sequence ID" value="VFK35754.1"/>
    <property type="molecule type" value="Genomic_DNA"/>
</dbReference>